<evidence type="ECO:0000256" key="4">
    <source>
        <dbReference type="ARBA" id="ARBA00022958"/>
    </source>
</evidence>
<sequence length="458" mass="50781">MNQTLEDTIIAVSTPAGHGGIGIVRLSGPEALAISRKIFSIKEPEPAVIPQKMCFGYLLDQESRETLDAGYLCYFPAPHSYTREEVVEIHLHGSPILLNEAVRLGIRAGARLAHPGEFTFRAYLNGRIDIIQAEAINDLIRACSLDQARISFKQMEGSLSRKIAGVREKIVELLTLVETRLEFPDEEIEINPGQVGQVLRELIGELGRLAGSYEQGRALLEGLTVAILGKTNVGKSTLFNALLEEERAIVTPYPGTTRDFIRENIQVDGVLIKLVDMAGFGQASHPVEEEGIIRGQRLAEKADGLLVVLDASREESPEDFELLERFNDKKKLLVFNKSDLKQVINRKKILDSCPGVDWIEVSALTGKNLDRLRKMMLDTFAPRLEKQEEILLHQRQKVLVDSIKGSLENGLKMLEDGAGEELVAEAIREALPAIGQLTGEIKSQEVLDQIFSRFCIGK</sequence>
<dbReference type="Proteomes" id="UP000257323">
    <property type="component" value="Unassembled WGS sequence"/>
</dbReference>
<dbReference type="AlphaFoldDB" id="A0A3E2BQ17"/>
<dbReference type="EMBL" id="QUAH01000001">
    <property type="protein sequence ID" value="RFT16809.1"/>
    <property type="molecule type" value="Genomic_DNA"/>
</dbReference>
<dbReference type="InterPro" id="IPR027266">
    <property type="entry name" value="TrmE/GcvT-like"/>
</dbReference>
<keyword evidence="3 6" id="KW-0547">Nucleotide-binding</keyword>
<evidence type="ECO:0000256" key="7">
    <source>
        <dbReference type="RuleBase" id="RU003313"/>
    </source>
</evidence>
<protein>
    <recommendedName>
        <fullName evidence="6">tRNA modification GTPase MnmE</fullName>
        <ecNumber evidence="6">3.6.-.-</ecNumber>
    </recommendedName>
</protein>
<dbReference type="EC" id="3.6.-.-" evidence="6"/>
<organism evidence="9 10">
    <name type="scientific">Candidatus Saccharicenans subterraneus</name>
    <dbReference type="NCBI Taxonomy" id="2508984"/>
    <lineage>
        <taxon>Bacteria</taxon>
        <taxon>Candidatus Aminicenantota</taxon>
        <taxon>Candidatus Aminicenantia</taxon>
        <taxon>Candidatus Aminicenantales</taxon>
        <taxon>Candidatus Saccharicenantaceae</taxon>
        <taxon>Candidatus Saccharicenans</taxon>
    </lineage>
</organism>
<dbReference type="CDD" id="cd04164">
    <property type="entry name" value="trmE"/>
    <property type="match status" value="1"/>
</dbReference>
<feature type="binding site" evidence="6">
    <location>
        <position position="257"/>
    </location>
    <ligand>
        <name>Mg(2+)</name>
        <dbReference type="ChEBI" id="CHEBI:18420"/>
    </ligand>
</feature>
<feature type="binding site" evidence="6">
    <location>
        <position position="127"/>
    </location>
    <ligand>
        <name>(6S)-5-formyl-5,6,7,8-tetrahydrofolate</name>
        <dbReference type="ChEBI" id="CHEBI:57457"/>
    </ligand>
</feature>
<dbReference type="NCBIfam" id="TIGR00450">
    <property type="entry name" value="mnmE_trmE_thdF"/>
    <property type="match status" value="1"/>
</dbReference>
<comment type="cofactor">
    <cofactor evidence="6">
        <name>K(+)</name>
        <dbReference type="ChEBI" id="CHEBI:29103"/>
    </cofactor>
    <text evidence="6">Binds 1 potassium ion per subunit.</text>
</comment>
<proteinExistence type="inferred from homology"/>
<keyword evidence="5 6" id="KW-0342">GTP-binding</keyword>
<evidence type="ECO:0000313" key="10">
    <source>
        <dbReference type="Proteomes" id="UP000257323"/>
    </source>
</evidence>
<feature type="binding site" evidence="6">
    <location>
        <position position="236"/>
    </location>
    <ligand>
        <name>Mg(2+)</name>
        <dbReference type="ChEBI" id="CHEBI:18420"/>
    </ligand>
</feature>
<dbReference type="Pfam" id="PF10396">
    <property type="entry name" value="TrmE_N"/>
    <property type="match status" value="1"/>
</dbReference>
<comment type="subcellular location">
    <subcellularLocation>
        <location evidence="6">Cytoplasm</location>
    </subcellularLocation>
</comment>
<dbReference type="InterPro" id="IPR006073">
    <property type="entry name" value="GTP-bd"/>
</dbReference>
<dbReference type="CDD" id="cd14858">
    <property type="entry name" value="TrmE_N"/>
    <property type="match status" value="1"/>
</dbReference>
<evidence type="ECO:0000313" key="9">
    <source>
        <dbReference type="EMBL" id="RFT16809.1"/>
    </source>
</evidence>
<dbReference type="PANTHER" id="PTHR42714">
    <property type="entry name" value="TRNA MODIFICATION GTPASE GTPBP3"/>
    <property type="match status" value="1"/>
</dbReference>
<dbReference type="InterPro" id="IPR027368">
    <property type="entry name" value="MnmE_dom2"/>
</dbReference>
<dbReference type="InterPro" id="IPR031168">
    <property type="entry name" value="G_TrmE"/>
</dbReference>
<keyword evidence="6" id="KW-0479">Metal-binding</keyword>
<evidence type="ECO:0000259" key="8">
    <source>
        <dbReference type="PROSITE" id="PS51709"/>
    </source>
</evidence>
<keyword evidence="6" id="KW-0460">Magnesium</keyword>
<evidence type="ECO:0000256" key="3">
    <source>
        <dbReference type="ARBA" id="ARBA00022741"/>
    </source>
</evidence>
<dbReference type="NCBIfam" id="TIGR00231">
    <property type="entry name" value="small_GTP"/>
    <property type="match status" value="1"/>
</dbReference>
<dbReference type="GO" id="GO:0005829">
    <property type="term" value="C:cytosol"/>
    <property type="evidence" value="ECO:0007669"/>
    <property type="project" value="TreeGrafter"/>
</dbReference>
<keyword evidence="2 6" id="KW-0819">tRNA processing</keyword>
<evidence type="ECO:0000256" key="5">
    <source>
        <dbReference type="ARBA" id="ARBA00023134"/>
    </source>
</evidence>
<dbReference type="SUPFAM" id="SSF52540">
    <property type="entry name" value="P-loop containing nucleoside triphosphate hydrolases"/>
    <property type="match status" value="1"/>
</dbReference>
<comment type="function">
    <text evidence="6">Exhibits a very high intrinsic GTPase hydrolysis rate. Involved in the addition of a carboxymethylaminomethyl (cmnm) group at the wobble position (U34) of certain tRNAs, forming tRNA-cmnm(5)s(2)U34.</text>
</comment>
<dbReference type="PANTHER" id="PTHR42714:SF2">
    <property type="entry name" value="TRNA MODIFICATION GTPASE GTPBP3, MITOCHONDRIAL"/>
    <property type="match status" value="1"/>
</dbReference>
<keyword evidence="6" id="KW-0378">Hydrolase</keyword>
<comment type="caution">
    <text evidence="9">The sequence shown here is derived from an EMBL/GenBank/DDBJ whole genome shotgun (WGS) entry which is preliminary data.</text>
</comment>
<dbReference type="InterPro" id="IPR027417">
    <property type="entry name" value="P-loop_NTPase"/>
</dbReference>
<dbReference type="GO" id="GO:0002098">
    <property type="term" value="P:tRNA wobble uridine modification"/>
    <property type="evidence" value="ECO:0007669"/>
    <property type="project" value="TreeGrafter"/>
</dbReference>
<keyword evidence="6" id="KW-0963">Cytoplasm</keyword>
<feature type="binding site" evidence="6">
    <location>
        <position position="88"/>
    </location>
    <ligand>
        <name>(6S)-5-formyl-5,6,7,8-tetrahydrofolate</name>
        <dbReference type="ChEBI" id="CHEBI:57457"/>
    </ligand>
</feature>
<dbReference type="Gene3D" id="3.30.1360.120">
    <property type="entry name" value="Probable tRNA modification gtpase trme, domain 1"/>
    <property type="match status" value="1"/>
</dbReference>
<dbReference type="HAMAP" id="MF_00379">
    <property type="entry name" value="GTPase_MnmE"/>
    <property type="match status" value="1"/>
</dbReference>
<evidence type="ECO:0000256" key="6">
    <source>
        <dbReference type="HAMAP-Rule" id="MF_00379"/>
    </source>
</evidence>
<dbReference type="GO" id="GO:0030488">
    <property type="term" value="P:tRNA methylation"/>
    <property type="evidence" value="ECO:0007669"/>
    <property type="project" value="TreeGrafter"/>
</dbReference>
<dbReference type="Gene3D" id="3.40.50.300">
    <property type="entry name" value="P-loop containing nucleotide triphosphate hydrolases"/>
    <property type="match status" value="1"/>
</dbReference>
<gene>
    <name evidence="6" type="primary">mnmE</name>
    <name evidence="6" type="synonym">trmE</name>
    <name evidence="9" type="ORF">OP8BY_0751</name>
</gene>
<reference evidence="9 10" key="1">
    <citation type="submission" date="2018-08" db="EMBL/GenBank/DDBJ databases">
        <title>Genome analysis of the thermophilic bacterium of the candidate phylum Aminicenantes from deep subsurface aquifer revealed its physiology and ecological role.</title>
        <authorList>
            <person name="Kadnikov V.V."/>
            <person name="Mardanov A.V."/>
            <person name="Beletsky A.V."/>
            <person name="Karnachuk O.V."/>
            <person name="Ravin N.V."/>
        </authorList>
    </citation>
    <scope>NUCLEOTIDE SEQUENCE [LARGE SCALE GENOMIC DNA]</scope>
    <source>
        <strain evidence="9">BY38</strain>
    </source>
</reference>
<dbReference type="InterPro" id="IPR025867">
    <property type="entry name" value="MnmE_helical"/>
</dbReference>
<dbReference type="InterPro" id="IPR005225">
    <property type="entry name" value="Small_GTP-bd"/>
</dbReference>
<comment type="similarity">
    <text evidence="1 6 7">Belongs to the TRAFAC class TrmE-Era-EngA-EngB-Septin-like GTPase superfamily. TrmE GTPase family.</text>
</comment>
<accession>A0A3E2BQ17</accession>
<feature type="binding site" evidence="6">
    <location>
        <position position="25"/>
    </location>
    <ligand>
        <name>(6S)-5-formyl-5,6,7,8-tetrahydrofolate</name>
        <dbReference type="ChEBI" id="CHEBI:57457"/>
    </ligand>
</feature>
<dbReference type="PROSITE" id="PS51709">
    <property type="entry name" value="G_TRME"/>
    <property type="match status" value="1"/>
</dbReference>
<name>A0A3E2BQ17_9BACT</name>
<feature type="domain" description="TrmE-type G" evidence="8">
    <location>
        <begin position="222"/>
        <end position="381"/>
    </location>
</feature>
<dbReference type="InterPro" id="IPR004520">
    <property type="entry name" value="GTPase_MnmE"/>
</dbReference>
<dbReference type="InterPro" id="IPR018948">
    <property type="entry name" value="GTP-bd_TrmE_N"/>
</dbReference>
<comment type="caution">
    <text evidence="6">Lacks conserved residue(s) required for the propagation of feature annotation.</text>
</comment>
<dbReference type="GO" id="GO:0005525">
    <property type="term" value="F:GTP binding"/>
    <property type="evidence" value="ECO:0007669"/>
    <property type="project" value="UniProtKB-UniRule"/>
</dbReference>
<feature type="binding site" evidence="6">
    <location>
        <begin position="232"/>
        <end position="237"/>
    </location>
    <ligand>
        <name>GTP</name>
        <dbReference type="ChEBI" id="CHEBI:37565"/>
    </ligand>
</feature>
<evidence type="ECO:0000256" key="1">
    <source>
        <dbReference type="ARBA" id="ARBA00011043"/>
    </source>
</evidence>
<dbReference type="Pfam" id="PF12631">
    <property type="entry name" value="MnmE_helical"/>
    <property type="match status" value="1"/>
</dbReference>
<evidence type="ECO:0000256" key="2">
    <source>
        <dbReference type="ARBA" id="ARBA00022694"/>
    </source>
</evidence>
<dbReference type="Gene3D" id="1.20.120.430">
    <property type="entry name" value="tRNA modification GTPase MnmE domain 2"/>
    <property type="match status" value="1"/>
</dbReference>
<feature type="binding site" evidence="6">
    <location>
        <begin position="251"/>
        <end position="257"/>
    </location>
    <ligand>
        <name>GTP</name>
        <dbReference type="ChEBI" id="CHEBI:37565"/>
    </ligand>
</feature>
<comment type="subunit">
    <text evidence="6">Homodimer. Heterotetramer of two MnmE and two MnmG subunits.</text>
</comment>
<dbReference type="GO" id="GO:0003924">
    <property type="term" value="F:GTPase activity"/>
    <property type="evidence" value="ECO:0007669"/>
    <property type="project" value="UniProtKB-UniRule"/>
</dbReference>
<keyword evidence="4 6" id="KW-0630">Potassium</keyword>
<dbReference type="PRINTS" id="PR00449">
    <property type="entry name" value="RASTRNSFRMNG"/>
</dbReference>
<dbReference type="GO" id="GO:0046872">
    <property type="term" value="F:metal ion binding"/>
    <property type="evidence" value="ECO:0007669"/>
    <property type="project" value="UniProtKB-KW"/>
</dbReference>
<dbReference type="Pfam" id="PF01926">
    <property type="entry name" value="MMR_HSR1"/>
    <property type="match status" value="1"/>
</dbReference>
<feature type="binding site" evidence="6">
    <location>
        <position position="458"/>
    </location>
    <ligand>
        <name>(6S)-5-formyl-5,6,7,8-tetrahydrofolate</name>
        <dbReference type="ChEBI" id="CHEBI:57457"/>
    </ligand>
</feature>